<name>A0A3G1KUG3_FORW1</name>
<dbReference type="EMBL" id="CP017634">
    <property type="protein sequence ID" value="ATW26070.1"/>
    <property type="molecule type" value="Genomic_DNA"/>
</dbReference>
<accession>A0A3G1KUG3</accession>
<dbReference type="Proteomes" id="UP000323521">
    <property type="component" value="Chromosome"/>
</dbReference>
<sequence>MERVFYMQEKMLEKIEELAHQDMERDMPLNWERIHMISCAKAGQILALKRGVDTELAAIACSVHDYGRIVTGRQRNHAQASFEPLKEFLAASGWFSAREIDEITRTARNHSSKKEIGTPLEEVVKDADVLDCYQFGLPLEREEQRERLGKILQEIKG</sequence>
<dbReference type="Pfam" id="PF01966">
    <property type="entry name" value="HD"/>
    <property type="match status" value="1"/>
</dbReference>
<dbReference type="Gene3D" id="1.10.3210.10">
    <property type="entry name" value="Hypothetical protein af1432"/>
    <property type="match status" value="1"/>
</dbReference>
<keyword evidence="2" id="KW-0378">Hydrolase</keyword>
<dbReference type="SUPFAM" id="SSF109604">
    <property type="entry name" value="HD-domain/PDEase-like"/>
    <property type="match status" value="1"/>
</dbReference>
<dbReference type="AlphaFoldDB" id="A0A3G1KUG3"/>
<organism evidence="2 3">
    <name type="scientific">Formimonas warabiya</name>
    <dbReference type="NCBI Taxonomy" id="1761012"/>
    <lineage>
        <taxon>Bacteria</taxon>
        <taxon>Bacillati</taxon>
        <taxon>Bacillota</taxon>
        <taxon>Clostridia</taxon>
        <taxon>Eubacteriales</taxon>
        <taxon>Peptococcaceae</taxon>
        <taxon>Candidatus Formimonas</taxon>
    </lineage>
</organism>
<reference evidence="2 3" key="1">
    <citation type="submission" date="2016-10" db="EMBL/GenBank/DDBJ databases">
        <title>Complete Genome Sequence of Peptococcaceae strain DCMF.</title>
        <authorList>
            <person name="Edwards R.J."/>
            <person name="Holland S.I."/>
            <person name="Deshpande N.P."/>
            <person name="Wong Y.K."/>
            <person name="Ertan H."/>
            <person name="Manefield M."/>
            <person name="Russell T.L."/>
            <person name="Lee M.J."/>
        </authorList>
    </citation>
    <scope>NUCLEOTIDE SEQUENCE [LARGE SCALE GENOMIC DNA]</scope>
    <source>
        <strain evidence="2 3">DCMF</strain>
    </source>
</reference>
<gene>
    <name evidence="2" type="ORF">DCMF_15970</name>
</gene>
<dbReference type="InterPro" id="IPR006674">
    <property type="entry name" value="HD_domain"/>
</dbReference>
<keyword evidence="3" id="KW-1185">Reference proteome</keyword>
<protein>
    <submittedName>
        <fullName evidence="2">Metal-dependent phosphohydrolase</fullName>
    </submittedName>
</protein>
<evidence type="ECO:0000313" key="2">
    <source>
        <dbReference type="EMBL" id="ATW26070.1"/>
    </source>
</evidence>
<dbReference type="OrthoDB" id="1680582at2"/>
<dbReference type="GO" id="GO:0016787">
    <property type="term" value="F:hydrolase activity"/>
    <property type="evidence" value="ECO:0007669"/>
    <property type="project" value="UniProtKB-KW"/>
</dbReference>
<proteinExistence type="predicted"/>
<dbReference type="KEGG" id="fwa:DCMF_15970"/>
<evidence type="ECO:0000259" key="1">
    <source>
        <dbReference type="Pfam" id="PF01966"/>
    </source>
</evidence>
<feature type="domain" description="HD" evidence="1">
    <location>
        <begin position="34"/>
        <end position="131"/>
    </location>
</feature>
<dbReference type="RefSeq" id="WP_148135343.1">
    <property type="nucleotide sequence ID" value="NZ_CP017634.1"/>
</dbReference>
<evidence type="ECO:0000313" key="3">
    <source>
        <dbReference type="Proteomes" id="UP000323521"/>
    </source>
</evidence>